<proteinExistence type="predicted"/>
<dbReference type="InterPro" id="IPR036291">
    <property type="entry name" value="NAD(P)-bd_dom_sf"/>
</dbReference>
<dbReference type="Gene3D" id="3.90.25.10">
    <property type="entry name" value="UDP-galactose 4-epimerase, domain 1"/>
    <property type="match status" value="1"/>
</dbReference>
<organism evidence="2 3">
    <name type="scientific">Pseudomyxococcus hansupus</name>
    <dbReference type="NCBI Taxonomy" id="1297742"/>
    <lineage>
        <taxon>Bacteria</taxon>
        <taxon>Pseudomonadati</taxon>
        <taxon>Myxococcota</taxon>
        <taxon>Myxococcia</taxon>
        <taxon>Myxococcales</taxon>
        <taxon>Cystobacterineae</taxon>
        <taxon>Myxococcaceae</taxon>
        <taxon>Pseudomyxococcus</taxon>
    </lineage>
</organism>
<dbReference type="InterPro" id="IPR008030">
    <property type="entry name" value="NmrA-like"/>
</dbReference>
<dbReference type="SUPFAM" id="SSF51735">
    <property type="entry name" value="NAD(P)-binding Rossmann-fold domains"/>
    <property type="match status" value="1"/>
</dbReference>
<dbReference type="STRING" id="1297742.A176_002489"/>
<dbReference type="KEGG" id="mym:A176_002489"/>
<dbReference type="eggNOG" id="COG0702">
    <property type="taxonomic scope" value="Bacteria"/>
</dbReference>
<dbReference type="Proteomes" id="UP000009026">
    <property type="component" value="Chromosome"/>
</dbReference>
<dbReference type="PANTHER" id="PTHR43162:SF1">
    <property type="entry name" value="PRESTALK A DIFFERENTIATION PROTEIN A"/>
    <property type="match status" value="1"/>
</dbReference>
<feature type="domain" description="NmrA-like" evidence="1">
    <location>
        <begin position="2"/>
        <end position="232"/>
    </location>
</feature>
<protein>
    <recommendedName>
        <fullName evidence="1">NmrA-like domain-containing protein</fullName>
    </recommendedName>
</protein>
<gene>
    <name evidence="2" type="ORF">A176_002489</name>
</gene>
<reference evidence="2 3" key="1">
    <citation type="journal article" date="2016" name="PLoS ONE">
        <title>Complete Genome Sequence and Comparative Genomics of a Novel Myxobacterium Myxococcus hansupus.</title>
        <authorList>
            <person name="Sharma G."/>
            <person name="Narwani T."/>
            <person name="Subramanian S."/>
        </authorList>
    </citation>
    <scope>NUCLEOTIDE SEQUENCE [LARGE SCALE GENOMIC DNA]</scope>
    <source>
        <strain evidence="3">mixupus</strain>
    </source>
</reference>
<dbReference type="Gene3D" id="3.40.50.720">
    <property type="entry name" value="NAD(P)-binding Rossmann-like Domain"/>
    <property type="match status" value="1"/>
</dbReference>
<dbReference type="InterPro" id="IPR051604">
    <property type="entry name" value="Ergot_Alk_Oxidoreductase"/>
</dbReference>
<dbReference type="PANTHER" id="PTHR43162">
    <property type="match status" value="1"/>
</dbReference>
<sequence>MGSLLVPLLVKQGHQVRALSRKATALPGAEAVRFDFTQPEQLPAVLDGIDAAYLIMPADSVEVLAYLGPVIRAAAERGVKMVLQSAMGTEAEEATPYRQVELQVERSGVPFVILRPNWFSDNFHLMWSQDVHAGKLPLPAGTGKTSFIDARDIADAAAVALTTSRFDGQGLTLTGPKALGFDEAAAIASRALGKPLEYVALTEEAFIQRMRGFGFDAPYAGMLAALFAAVREQWSAPVTDTVPAMTGHPARPFERYAEDRLKS</sequence>
<evidence type="ECO:0000313" key="3">
    <source>
        <dbReference type="Proteomes" id="UP000009026"/>
    </source>
</evidence>
<dbReference type="Pfam" id="PF05368">
    <property type="entry name" value="NmrA"/>
    <property type="match status" value="1"/>
</dbReference>
<evidence type="ECO:0000313" key="2">
    <source>
        <dbReference type="EMBL" id="AKQ65577.1"/>
    </source>
</evidence>
<dbReference type="AlphaFoldDB" id="A0A0H4XC86"/>
<accession>A0A0H4XC86</accession>
<dbReference type="PATRIC" id="fig|1297742.4.peg.2515"/>
<name>A0A0H4XC86_9BACT</name>
<evidence type="ECO:0000259" key="1">
    <source>
        <dbReference type="Pfam" id="PF05368"/>
    </source>
</evidence>
<keyword evidence="3" id="KW-1185">Reference proteome</keyword>
<dbReference type="EMBL" id="CP012109">
    <property type="protein sequence ID" value="AKQ65577.1"/>
    <property type="molecule type" value="Genomic_DNA"/>
</dbReference>